<evidence type="ECO:0000256" key="1">
    <source>
        <dbReference type="SAM" id="Phobius"/>
    </source>
</evidence>
<dbReference type="EMBL" id="RIBY02000158">
    <property type="protein sequence ID" value="KAH9845060.1"/>
    <property type="molecule type" value="Genomic_DNA"/>
</dbReference>
<feature type="transmembrane region" description="Helical" evidence="1">
    <location>
        <begin position="366"/>
        <end position="383"/>
    </location>
</feature>
<feature type="chain" id="PRO_5040954652" evidence="2">
    <location>
        <begin position="26"/>
        <end position="387"/>
    </location>
</feature>
<evidence type="ECO:0000256" key="2">
    <source>
        <dbReference type="SAM" id="SignalP"/>
    </source>
</evidence>
<feature type="transmembrane region" description="Helical" evidence="1">
    <location>
        <begin position="165"/>
        <end position="185"/>
    </location>
</feature>
<dbReference type="AlphaFoldDB" id="A0A9W7W706"/>
<evidence type="ECO:0000313" key="3">
    <source>
        <dbReference type="EMBL" id="KAH9845060.1"/>
    </source>
</evidence>
<keyword evidence="1" id="KW-0472">Membrane</keyword>
<keyword evidence="2" id="KW-0732">Signal</keyword>
<name>A0A9W7W706_9PEZI</name>
<dbReference type="Proteomes" id="UP001138500">
    <property type="component" value="Unassembled WGS sequence"/>
</dbReference>
<reference evidence="3 4" key="2">
    <citation type="journal article" date="2021" name="Curr. Genet.">
        <title>Genetic response to nitrogen starvation in the aggressive Eucalyptus foliar pathogen Teratosphaeria destructans.</title>
        <authorList>
            <person name="Havenga M."/>
            <person name="Wingfield B.D."/>
            <person name="Wingfield M.J."/>
            <person name="Dreyer L.L."/>
            <person name="Roets F."/>
            <person name="Aylward J."/>
        </authorList>
    </citation>
    <scope>NUCLEOTIDE SEQUENCE [LARGE SCALE GENOMIC DNA]</scope>
    <source>
        <strain evidence="3">CMW44962</strain>
    </source>
</reference>
<keyword evidence="1" id="KW-1133">Transmembrane helix</keyword>
<sequence length="387" mass="42361">MPHPKLTGASPLTFTLLLLPSSVRAWVRTVGSPTDPRMAAISRTCNGTDPTSYLSGHCPGLLRCVMSTATADVTAGMSAGSNIASLIPTTLALIGTPPLELVQLAIVAPHRAIATVCFGIGLPSSLFRQLKPVTHGLAQRIVEEPLERKWVFQAPGGQEVGWKTVLLRVLVDLVIMGLGAVMLWYNWKINSETMVTWRCEYGWLLFAWPCACVCWLLVATVLLWAVHEKFTISYEREGRRPQLLSLWQLMALPYGMGKAACDHEKEQLGKVSTEHNRGVTHAHAGAKTTSHVGNIDLESTVPSGTKATHRSTDSAGVFPIVTITIKVPHQNRWRWYETILECSAVGIYLYATFVLTSTVFMSGEMGLTFASVMTLSLCAIRILEISF</sequence>
<reference evidence="3 4" key="1">
    <citation type="journal article" date="2018" name="IMA Fungus">
        <title>IMA Genome-F 10: Nine draft genome sequences of Claviceps purpurea s.lat., including C. arundinis, C. humidiphila, and C. cf. spartinae, pseudomolecules for the pitch canker pathogen Fusarium circinatum, draft genome of Davidsoniella eucalypti, Grosmannia galeiformis, Quambalaria eucalypti, and Teratosphaeria destructans.</title>
        <authorList>
            <person name="Wingfield B.D."/>
            <person name="Liu M."/>
            <person name="Nguyen H.D."/>
            <person name="Lane F.A."/>
            <person name="Morgan S.W."/>
            <person name="De Vos L."/>
            <person name="Wilken P.M."/>
            <person name="Duong T.A."/>
            <person name="Aylward J."/>
            <person name="Coetzee M.P."/>
            <person name="Dadej K."/>
            <person name="De Beer Z.W."/>
            <person name="Findlay W."/>
            <person name="Havenga M."/>
            <person name="Kolarik M."/>
            <person name="Menzies J.G."/>
            <person name="Naidoo K."/>
            <person name="Pochopski O."/>
            <person name="Shoukouhi P."/>
            <person name="Santana Q.C."/>
            <person name="Seifert K.A."/>
            <person name="Soal N."/>
            <person name="Steenkamp E.T."/>
            <person name="Tatham C.T."/>
            <person name="van der Nest M.A."/>
            <person name="Wingfield M.J."/>
        </authorList>
    </citation>
    <scope>NUCLEOTIDE SEQUENCE [LARGE SCALE GENOMIC DNA]</scope>
    <source>
        <strain evidence="3">CMW44962</strain>
    </source>
</reference>
<evidence type="ECO:0000313" key="4">
    <source>
        <dbReference type="Proteomes" id="UP001138500"/>
    </source>
</evidence>
<comment type="caution">
    <text evidence="3">The sequence shown here is derived from an EMBL/GenBank/DDBJ whole genome shotgun (WGS) entry which is preliminary data.</text>
</comment>
<feature type="transmembrane region" description="Helical" evidence="1">
    <location>
        <begin position="339"/>
        <end position="360"/>
    </location>
</feature>
<keyword evidence="1" id="KW-0812">Transmembrane</keyword>
<dbReference type="OrthoDB" id="3919737at2759"/>
<accession>A0A9W7W706</accession>
<gene>
    <name evidence="3" type="ORF">Tdes44962_MAKER06919</name>
</gene>
<protein>
    <submittedName>
        <fullName evidence="3">Uncharacterized protein</fullName>
    </submittedName>
</protein>
<proteinExistence type="predicted"/>
<keyword evidence="4" id="KW-1185">Reference proteome</keyword>
<feature type="transmembrane region" description="Helical" evidence="1">
    <location>
        <begin position="205"/>
        <end position="226"/>
    </location>
</feature>
<feature type="signal peptide" evidence="2">
    <location>
        <begin position="1"/>
        <end position="25"/>
    </location>
</feature>
<organism evidence="3 4">
    <name type="scientific">Teratosphaeria destructans</name>
    <dbReference type="NCBI Taxonomy" id="418781"/>
    <lineage>
        <taxon>Eukaryota</taxon>
        <taxon>Fungi</taxon>
        <taxon>Dikarya</taxon>
        <taxon>Ascomycota</taxon>
        <taxon>Pezizomycotina</taxon>
        <taxon>Dothideomycetes</taxon>
        <taxon>Dothideomycetidae</taxon>
        <taxon>Mycosphaerellales</taxon>
        <taxon>Teratosphaeriaceae</taxon>
        <taxon>Teratosphaeria</taxon>
    </lineage>
</organism>